<organism evidence="1">
    <name type="scientific">Yersinia ruckeri</name>
    <dbReference type="NCBI Taxonomy" id="29486"/>
    <lineage>
        <taxon>Bacteria</taxon>
        <taxon>Pseudomonadati</taxon>
        <taxon>Pseudomonadota</taxon>
        <taxon>Gammaproteobacteria</taxon>
        <taxon>Enterobacterales</taxon>
        <taxon>Yersiniaceae</taxon>
        <taxon>Yersinia</taxon>
    </lineage>
</organism>
<proteinExistence type="predicted"/>
<accession>A4IU57</accession>
<dbReference type="AlphaFoldDB" id="A4IU57"/>
<dbReference type="RefSeq" id="WP_011872881.1">
    <property type="nucleotide sequence ID" value="NC_009139.1"/>
</dbReference>
<geneLocation type="plasmid" evidence="1">
    <name>pYR1</name>
</geneLocation>
<reference evidence="1" key="1">
    <citation type="journal article" date="2007" name="PLoS ONE">
        <title>Multiple antimicrobial resistance in plague: an emerging public health risk.</title>
        <authorList>
            <person name="Welch T.J."/>
            <person name="Fricke W.F."/>
            <person name="McDermott P.F."/>
            <person name="White D.G."/>
            <person name="Rosso M.L."/>
            <person name="Rasko D.A."/>
            <person name="Mammel M.K."/>
            <person name="Eppinger M."/>
            <person name="Rosovitz M.J."/>
            <person name="Wagner D."/>
            <person name="Rahalison L."/>
            <person name="Leclerc J.E."/>
            <person name="Hinshaw J.M."/>
            <person name="Lindler L.E."/>
            <person name="Cebula T.A."/>
            <person name="Carniel E."/>
            <person name="Ravel J."/>
        </authorList>
    </citation>
    <scope>NUCLEOTIDE SEQUENCE [LARGE SCALE GENOMIC DNA]</scope>
    <source>
        <strain evidence="1">YR71</strain>
        <plasmid evidence="1">pYR1</plasmid>
    </source>
</reference>
<protein>
    <submittedName>
        <fullName evidence="1">Uncharacterized protein</fullName>
    </submittedName>
</protein>
<name>A4IU57_YERRU</name>
<keyword evidence="1" id="KW-0614">Plasmid</keyword>
<gene>
    <name evidence="1" type="ORF">YR71pYR1_0029</name>
</gene>
<sequence>MSVKTGHFCPHCEEYELVIDWDEGGDIPNGPGSFHSPGGFVVRCPGSTNGECNGPDITGKCETEDEALKFTEECLNDWKPYLVNLATKE</sequence>
<evidence type="ECO:0000313" key="1">
    <source>
        <dbReference type="EMBL" id="ABO40964.1"/>
    </source>
</evidence>
<dbReference type="EMBL" id="CP000602">
    <property type="protein sequence ID" value="ABO40964.1"/>
    <property type="molecule type" value="Genomic_DNA"/>
</dbReference>